<evidence type="ECO:0000313" key="2">
    <source>
        <dbReference type="Proteomes" id="UP001229421"/>
    </source>
</evidence>
<dbReference type="EMBL" id="JAUHHV010000008">
    <property type="protein sequence ID" value="KAK1414992.1"/>
    <property type="molecule type" value="Genomic_DNA"/>
</dbReference>
<reference evidence="1" key="1">
    <citation type="journal article" date="2023" name="bioRxiv">
        <title>Improved chromosome-level genome assembly for marigold (Tagetes erecta).</title>
        <authorList>
            <person name="Jiang F."/>
            <person name="Yuan L."/>
            <person name="Wang S."/>
            <person name="Wang H."/>
            <person name="Xu D."/>
            <person name="Wang A."/>
            <person name="Fan W."/>
        </authorList>
    </citation>
    <scope>NUCLEOTIDE SEQUENCE</scope>
    <source>
        <strain evidence="1">WSJ</strain>
        <tissue evidence="1">Leaf</tissue>
    </source>
</reference>
<sequence length="137" mass="15787">MSTLFFEKKHNMCALLDENHEKATGYKDCIRWLKSSQIHYAISHSPTIYELHIRDFSRTAVLNVARQPSRICSKVNGHDIEFIEADLARILRLEGDVGDEVRMSAEEVYGALRTTGYEGTMLGERKMEFVKSYLINE</sequence>
<comment type="caution">
    <text evidence="1">The sequence shown here is derived from an EMBL/GenBank/DDBJ whole genome shotgun (WGS) entry which is preliminary data.</text>
</comment>
<protein>
    <submittedName>
        <fullName evidence="1">Uncharacterized protein</fullName>
    </submittedName>
</protein>
<keyword evidence="2" id="KW-1185">Reference proteome</keyword>
<accession>A0AAD8NN96</accession>
<organism evidence="1 2">
    <name type="scientific">Tagetes erecta</name>
    <name type="common">African marigold</name>
    <dbReference type="NCBI Taxonomy" id="13708"/>
    <lineage>
        <taxon>Eukaryota</taxon>
        <taxon>Viridiplantae</taxon>
        <taxon>Streptophyta</taxon>
        <taxon>Embryophyta</taxon>
        <taxon>Tracheophyta</taxon>
        <taxon>Spermatophyta</taxon>
        <taxon>Magnoliopsida</taxon>
        <taxon>eudicotyledons</taxon>
        <taxon>Gunneridae</taxon>
        <taxon>Pentapetalae</taxon>
        <taxon>asterids</taxon>
        <taxon>campanulids</taxon>
        <taxon>Asterales</taxon>
        <taxon>Asteraceae</taxon>
        <taxon>Asteroideae</taxon>
        <taxon>Heliantheae alliance</taxon>
        <taxon>Tageteae</taxon>
        <taxon>Tagetes</taxon>
    </lineage>
</organism>
<gene>
    <name evidence="1" type="ORF">QVD17_30761</name>
</gene>
<dbReference type="Proteomes" id="UP001229421">
    <property type="component" value="Unassembled WGS sequence"/>
</dbReference>
<evidence type="ECO:0000313" key="1">
    <source>
        <dbReference type="EMBL" id="KAK1414992.1"/>
    </source>
</evidence>
<name>A0AAD8NN96_TARER</name>
<dbReference type="AlphaFoldDB" id="A0AAD8NN96"/>
<proteinExistence type="predicted"/>